<organism evidence="1 2">
    <name type="scientific">Schistosoma margrebowiei</name>
    <dbReference type="NCBI Taxonomy" id="48269"/>
    <lineage>
        <taxon>Eukaryota</taxon>
        <taxon>Metazoa</taxon>
        <taxon>Spiralia</taxon>
        <taxon>Lophotrochozoa</taxon>
        <taxon>Platyhelminthes</taxon>
        <taxon>Trematoda</taxon>
        <taxon>Digenea</taxon>
        <taxon>Strigeidida</taxon>
        <taxon>Schistosomatoidea</taxon>
        <taxon>Schistosomatidae</taxon>
        <taxon>Schistosoma</taxon>
    </lineage>
</organism>
<sequence>MVATYAHIINPSTYTPAGQPGFVNMNTPRVNAAEIMSFTSSGNPEQ</sequence>
<proteinExistence type="predicted"/>
<accession>A0A183MAC8</accession>
<keyword evidence="2" id="KW-1185">Reference proteome</keyword>
<dbReference type="Proteomes" id="UP000277204">
    <property type="component" value="Unassembled WGS sequence"/>
</dbReference>
<reference evidence="1 2" key="1">
    <citation type="submission" date="2018-11" db="EMBL/GenBank/DDBJ databases">
        <authorList>
            <consortium name="Pathogen Informatics"/>
        </authorList>
    </citation>
    <scope>NUCLEOTIDE SEQUENCE [LARGE SCALE GENOMIC DNA]</scope>
    <source>
        <strain evidence="1 2">Zambia</strain>
    </source>
</reference>
<evidence type="ECO:0000313" key="2">
    <source>
        <dbReference type="Proteomes" id="UP000277204"/>
    </source>
</evidence>
<name>A0A183MAC8_9TREM</name>
<dbReference type="AlphaFoldDB" id="A0A183MAC8"/>
<protein>
    <submittedName>
        <fullName evidence="1">Uncharacterized protein</fullName>
    </submittedName>
</protein>
<evidence type="ECO:0000313" key="1">
    <source>
        <dbReference type="EMBL" id="VDP03354.1"/>
    </source>
</evidence>
<gene>
    <name evidence="1" type="ORF">SMRZ_LOCUS13003</name>
</gene>
<dbReference type="EMBL" id="UZAI01008906">
    <property type="protein sequence ID" value="VDP03354.1"/>
    <property type="molecule type" value="Genomic_DNA"/>
</dbReference>